<dbReference type="InterPro" id="IPR009100">
    <property type="entry name" value="AcylCoA_DH/oxidase_NM_dom_sf"/>
</dbReference>
<dbReference type="PANTHER" id="PTHR43884">
    <property type="entry name" value="ACYL-COA DEHYDROGENASE"/>
    <property type="match status" value="1"/>
</dbReference>
<evidence type="ECO:0000256" key="11">
    <source>
        <dbReference type="RuleBase" id="RU362125"/>
    </source>
</evidence>
<dbReference type="Pfam" id="PF02770">
    <property type="entry name" value="Acyl-CoA_dh_M"/>
    <property type="match status" value="1"/>
</dbReference>
<dbReference type="InterPro" id="IPR009075">
    <property type="entry name" value="AcylCo_DH/oxidase_C"/>
</dbReference>
<evidence type="ECO:0000256" key="5">
    <source>
        <dbReference type="ARBA" id="ARBA00011881"/>
    </source>
</evidence>
<comment type="similarity">
    <text evidence="4 11">Belongs to the acyl-CoA dehydrogenase family.</text>
</comment>
<feature type="domain" description="Acyl-CoA oxidase/dehydrogenase middle" evidence="13">
    <location>
        <begin position="138"/>
        <end position="234"/>
    </location>
</feature>
<comment type="cofactor">
    <cofactor evidence="1 11">
        <name>FAD</name>
        <dbReference type="ChEBI" id="CHEBI:57692"/>
    </cofactor>
</comment>
<dbReference type="SUPFAM" id="SSF56645">
    <property type="entry name" value="Acyl-CoA dehydrogenase NM domain-like"/>
    <property type="match status" value="1"/>
</dbReference>
<dbReference type="SUPFAM" id="SSF47203">
    <property type="entry name" value="Acyl-CoA dehydrogenase C-terminal domain-like"/>
    <property type="match status" value="1"/>
</dbReference>
<dbReference type="Gene3D" id="2.40.110.10">
    <property type="entry name" value="Butyryl-CoA Dehydrogenase, subunit A, domain 2"/>
    <property type="match status" value="1"/>
</dbReference>
<comment type="subunit">
    <text evidence="5">Homotetramer.</text>
</comment>
<name>A0A7S3K3H5_9STRA</name>
<dbReference type="PIRSF" id="PIRSF016578">
    <property type="entry name" value="HsaA"/>
    <property type="match status" value="1"/>
</dbReference>
<feature type="domain" description="Acyl-CoA dehydrogenase/oxidase C-terminal" evidence="12">
    <location>
        <begin position="246"/>
        <end position="395"/>
    </location>
</feature>
<gene>
    <name evidence="15" type="ORF">ALAG00032_LOCUS14583</name>
</gene>
<dbReference type="GO" id="GO:0003995">
    <property type="term" value="F:acyl-CoA dehydrogenase activity"/>
    <property type="evidence" value="ECO:0007669"/>
    <property type="project" value="UniProtKB-ARBA"/>
</dbReference>
<dbReference type="FunFam" id="1.20.140.10:FF:000004">
    <property type="entry name" value="Acyl-CoA dehydrogenase FadE25"/>
    <property type="match status" value="1"/>
</dbReference>
<evidence type="ECO:0000259" key="14">
    <source>
        <dbReference type="Pfam" id="PF02771"/>
    </source>
</evidence>
<keyword evidence="8" id="KW-0276">Fatty acid metabolism</keyword>
<evidence type="ECO:0000256" key="8">
    <source>
        <dbReference type="ARBA" id="ARBA00022832"/>
    </source>
</evidence>
<reference evidence="15" key="1">
    <citation type="submission" date="2021-01" db="EMBL/GenBank/DDBJ databases">
        <authorList>
            <person name="Corre E."/>
            <person name="Pelletier E."/>
            <person name="Niang G."/>
            <person name="Scheremetjew M."/>
            <person name="Finn R."/>
            <person name="Kale V."/>
            <person name="Holt S."/>
            <person name="Cochrane G."/>
            <person name="Meng A."/>
            <person name="Brown T."/>
            <person name="Cohen L."/>
        </authorList>
    </citation>
    <scope>NUCLEOTIDE SEQUENCE</scope>
    <source>
        <strain evidence="15">CCMP1510</strain>
    </source>
</reference>
<dbReference type="FunFam" id="1.10.540.10:FF:000012">
    <property type="entry name" value="Acyl-CoA dehydrogenase short/branched chain"/>
    <property type="match status" value="1"/>
</dbReference>
<evidence type="ECO:0000256" key="9">
    <source>
        <dbReference type="ARBA" id="ARBA00023002"/>
    </source>
</evidence>
<dbReference type="InterPro" id="IPR046373">
    <property type="entry name" value="Acyl-CoA_Oxase/DH_mid-dom_sf"/>
</dbReference>
<keyword evidence="10" id="KW-0443">Lipid metabolism</keyword>
<evidence type="ECO:0008006" key="16">
    <source>
        <dbReference type="Google" id="ProtNLM"/>
    </source>
</evidence>
<dbReference type="Pfam" id="PF00441">
    <property type="entry name" value="Acyl-CoA_dh_1"/>
    <property type="match status" value="1"/>
</dbReference>
<dbReference type="FunFam" id="2.40.110.10:FF:000001">
    <property type="entry name" value="Acyl-CoA dehydrogenase, mitochondrial"/>
    <property type="match status" value="1"/>
</dbReference>
<dbReference type="Pfam" id="PF02771">
    <property type="entry name" value="Acyl-CoA_dh_N"/>
    <property type="match status" value="1"/>
</dbReference>
<dbReference type="InterPro" id="IPR037069">
    <property type="entry name" value="AcylCoA_DH/ox_N_sf"/>
</dbReference>
<evidence type="ECO:0000256" key="6">
    <source>
        <dbReference type="ARBA" id="ARBA00022630"/>
    </source>
</evidence>
<comment type="pathway">
    <text evidence="3">Lipid metabolism; mitochondrial fatty acid beta-oxidation.</text>
</comment>
<sequence>MMLLRRGQALQSLRCLSISTAWSESEEMLRNSVRRFADEVIRPKVLEMDTKQKLDEHVLKGLFDQGLLGIEVAEEYGGSEFGFCSSLLAIEEIARVDPSVAVLVDVQNTLVNAIFSKYGNSEQKEEWLSKLSSESVGAFCLTEPTVSSDAFSLKTRADKDEIGNFLINGTKTWVSNALEAEVFLVLATVDPNLEHRGVTCFIIPRDAHGLKIGQPEAKLGIRASSTCSLTLTDVRLSSSHILGGVGNGYDLAIETLGHSRLGVAALMLGLAQGALDCTLKYVHDKYQYDPSLNSFKGVQFQVAQMATELEALRSFIYTTARKKMNGHHITDQAAKCKLFAAQVAERLASSSVELHGGVGFTSAYPAEKFYRDAKIGAVYAGSNNMMKNIIAKHLLHETSSLNKHRHH</sequence>
<evidence type="ECO:0000256" key="2">
    <source>
        <dbReference type="ARBA" id="ARBA00005023"/>
    </source>
</evidence>
<evidence type="ECO:0000256" key="4">
    <source>
        <dbReference type="ARBA" id="ARBA00009347"/>
    </source>
</evidence>
<keyword evidence="6 11" id="KW-0285">Flavoprotein</keyword>
<evidence type="ECO:0000259" key="13">
    <source>
        <dbReference type="Pfam" id="PF02770"/>
    </source>
</evidence>
<dbReference type="InterPro" id="IPR036250">
    <property type="entry name" value="AcylCo_DH-like_C"/>
</dbReference>
<accession>A0A7S3K3H5</accession>
<dbReference type="Gene3D" id="1.20.140.10">
    <property type="entry name" value="Butyryl-CoA Dehydrogenase, subunit A, domain 3"/>
    <property type="match status" value="1"/>
</dbReference>
<keyword evidence="9 11" id="KW-0560">Oxidoreductase</keyword>
<dbReference type="EMBL" id="HBIJ01022361">
    <property type="protein sequence ID" value="CAE0373781.1"/>
    <property type="molecule type" value="Transcribed_RNA"/>
</dbReference>
<comment type="pathway">
    <text evidence="2">Amino-acid degradation.</text>
</comment>
<feature type="domain" description="Acyl-CoA dehydrogenase/oxidase N-terminal" evidence="14">
    <location>
        <begin position="23"/>
        <end position="133"/>
    </location>
</feature>
<dbReference type="GO" id="GO:0006631">
    <property type="term" value="P:fatty acid metabolic process"/>
    <property type="evidence" value="ECO:0007669"/>
    <property type="project" value="UniProtKB-KW"/>
</dbReference>
<evidence type="ECO:0000256" key="7">
    <source>
        <dbReference type="ARBA" id="ARBA00022827"/>
    </source>
</evidence>
<dbReference type="PANTHER" id="PTHR43884:SF1">
    <property type="entry name" value="SHORT_BRANCHED CHAIN SPECIFIC ACYL-COA DEHYDROGENASE, MITOCHONDRIAL"/>
    <property type="match status" value="1"/>
</dbReference>
<evidence type="ECO:0000313" key="15">
    <source>
        <dbReference type="EMBL" id="CAE0373781.1"/>
    </source>
</evidence>
<evidence type="ECO:0000256" key="3">
    <source>
        <dbReference type="ARBA" id="ARBA00005198"/>
    </source>
</evidence>
<evidence type="ECO:0000256" key="1">
    <source>
        <dbReference type="ARBA" id="ARBA00001974"/>
    </source>
</evidence>
<dbReference type="GO" id="GO:0050660">
    <property type="term" value="F:flavin adenine dinucleotide binding"/>
    <property type="evidence" value="ECO:0007669"/>
    <property type="project" value="InterPro"/>
</dbReference>
<evidence type="ECO:0000256" key="10">
    <source>
        <dbReference type="ARBA" id="ARBA00023098"/>
    </source>
</evidence>
<dbReference type="InterPro" id="IPR013786">
    <property type="entry name" value="AcylCoA_DH/ox_N"/>
</dbReference>
<dbReference type="InterPro" id="IPR006091">
    <property type="entry name" value="Acyl-CoA_Oxase/DH_mid-dom"/>
</dbReference>
<dbReference type="GO" id="GO:0005739">
    <property type="term" value="C:mitochondrion"/>
    <property type="evidence" value="ECO:0007669"/>
    <property type="project" value="TreeGrafter"/>
</dbReference>
<protein>
    <recommendedName>
        <fullName evidence="16">Acyl-CoA dehydrogenase</fullName>
    </recommendedName>
</protein>
<organism evidence="15">
    <name type="scientific">Aureoumbra lagunensis</name>
    <dbReference type="NCBI Taxonomy" id="44058"/>
    <lineage>
        <taxon>Eukaryota</taxon>
        <taxon>Sar</taxon>
        <taxon>Stramenopiles</taxon>
        <taxon>Ochrophyta</taxon>
        <taxon>Pelagophyceae</taxon>
        <taxon>Pelagomonadales</taxon>
        <taxon>Aureoumbra</taxon>
    </lineage>
</organism>
<evidence type="ECO:0000259" key="12">
    <source>
        <dbReference type="Pfam" id="PF00441"/>
    </source>
</evidence>
<proteinExistence type="inferred from homology"/>
<dbReference type="Gene3D" id="1.10.540.10">
    <property type="entry name" value="Acyl-CoA dehydrogenase/oxidase, N-terminal domain"/>
    <property type="match status" value="1"/>
</dbReference>
<keyword evidence="7 11" id="KW-0274">FAD</keyword>
<dbReference type="AlphaFoldDB" id="A0A7S3K3H5"/>